<dbReference type="Proteomes" id="UP000283479">
    <property type="component" value="Unassembled WGS sequence"/>
</dbReference>
<dbReference type="NCBIfam" id="TIGR03923">
    <property type="entry name" value="T7SS_EccE"/>
    <property type="match status" value="1"/>
</dbReference>
<dbReference type="InterPro" id="IPR050051">
    <property type="entry name" value="EccE_dom"/>
</dbReference>
<dbReference type="Pfam" id="PF11203">
    <property type="entry name" value="EccE"/>
    <property type="match status" value="1"/>
</dbReference>
<feature type="domain" description="Type VII secretion system protein EccE" evidence="7">
    <location>
        <begin position="178"/>
        <end position="269"/>
    </location>
</feature>
<keyword evidence="4" id="KW-0812">Transmembrane</keyword>
<evidence type="ECO:0000256" key="5">
    <source>
        <dbReference type="ARBA" id="ARBA00022989"/>
    </source>
</evidence>
<protein>
    <submittedName>
        <fullName evidence="8">Type VII secretion protein EccE</fullName>
    </submittedName>
</protein>
<keyword evidence="6" id="KW-0472">Membrane</keyword>
<sequence>MDRIRAGRRPHTSTVTVATIVMAQLLAVAVGLVGLWAGLPLWAAAAVAVPIGALLFVRVDGRLPVSWAEASWHYLRKRRPGIGKGADFHSPTETVGLHWIDGQVLAVVELLPPTKSRTRITPEFDDSPDRLPLSALAGCLAQNDVALSGIDIVSHGSRAVAGTPAAEVYDALIGPLPATAHRIVWVVLRFDASANAVSVTRRGGGAEGTSRTLAVAARRVVRTLTDAGCRARILSAAEIDSACARVCRGVHPDAMDQEWDHVPLAGAHNVGNVLDTRKLSRKLLTGLWTMPSLGTTVAVRLRPGRDSGSIRVGASYRRTTHTAPEPVKLPGLISAQGRHRDALLAHLPVSSPDLDALTPLGEITFDRLDSLSLSVSGCGQLVGSDVNGTALAARITGPGVGEVHLAGELYLAQQVVFRAVATGARVLVHTDRPHAWAHLVGSVATPMRLRLSDESLGSEAGFDTVVVDGVPPPAARSGVTIIHVHSDPRMFPQSIPDVSIVQPGACGDRVVVTVGDERIDAALVTIPSETAFIARPVAAGARPVAAR</sequence>
<name>A0A3S3AI17_9NOCA</name>
<comment type="caution">
    <text evidence="8">The sequence shown here is derived from an EMBL/GenBank/DDBJ whole genome shotgun (WGS) entry which is preliminary data.</text>
</comment>
<proteinExistence type="inferred from homology"/>
<dbReference type="RefSeq" id="WP_127950622.1">
    <property type="nucleotide sequence ID" value="NZ_RKLO01000001.1"/>
</dbReference>
<evidence type="ECO:0000256" key="2">
    <source>
        <dbReference type="ARBA" id="ARBA00007759"/>
    </source>
</evidence>
<dbReference type="InterPro" id="IPR021368">
    <property type="entry name" value="T7SS_EccE"/>
</dbReference>
<dbReference type="GO" id="GO:0005886">
    <property type="term" value="C:plasma membrane"/>
    <property type="evidence" value="ECO:0007669"/>
    <property type="project" value="UniProtKB-SubCell"/>
</dbReference>
<dbReference type="AlphaFoldDB" id="A0A3S3AI17"/>
<gene>
    <name evidence="8" type="primary">eccE</name>
    <name evidence="8" type="ORF">EGT50_00220</name>
</gene>
<dbReference type="OrthoDB" id="4152590at2"/>
<evidence type="ECO:0000313" key="9">
    <source>
        <dbReference type="Proteomes" id="UP000283479"/>
    </source>
</evidence>
<evidence type="ECO:0000259" key="7">
    <source>
        <dbReference type="Pfam" id="PF11203"/>
    </source>
</evidence>
<evidence type="ECO:0000256" key="1">
    <source>
        <dbReference type="ARBA" id="ARBA00004236"/>
    </source>
</evidence>
<keyword evidence="3" id="KW-1003">Cell membrane</keyword>
<evidence type="ECO:0000313" key="8">
    <source>
        <dbReference type="EMBL" id="RVW05110.1"/>
    </source>
</evidence>
<keyword evidence="5" id="KW-1133">Transmembrane helix</keyword>
<comment type="similarity">
    <text evidence="2">Belongs to the EccE family.</text>
</comment>
<comment type="subcellular location">
    <subcellularLocation>
        <location evidence="1">Cell membrane</location>
    </subcellularLocation>
</comment>
<evidence type="ECO:0000256" key="4">
    <source>
        <dbReference type="ARBA" id="ARBA00022692"/>
    </source>
</evidence>
<evidence type="ECO:0000256" key="3">
    <source>
        <dbReference type="ARBA" id="ARBA00022475"/>
    </source>
</evidence>
<evidence type="ECO:0000256" key="6">
    <source>
        <dbReference type="ARBA" id="ARBA00023136"/>
    </source>
</evidence>
<organism evidence="8 9">
    <name type="scientific">Rhodococcus xishaensis</name>
    <dbReference type="NCBI Taxonomy" id="2487364"/>
    <lineage>
        <taxon>Bacteria</taxon>
        <taxon>Bacillati</taxon>
        <taxon>Actinomycetota</taxon>
        <taxon>Actinomycetes</taxon>
        <taxon>Mycobacteriales</taxon>
        <taxon>Nocardiaceae</taxon>
        <taxon>Rhodococcus</taxon>
    </lineage>
</organism>
<reference evidence="8 9" key="1">
    <citation type="submission" date="2018-11" db="EMBL/GenBank/DDBJ databases">
        <title>Rhodococcus spongicola sp. nov. and Rhodococcus xishaensis sp. nov. from marine sponges.</title>
        <authorList>
            <person name="Li L."/>
            <person name="Lin H.W."/>
        </authorList>
    </citation>
    <scope>NUCLEOTIDE SEQUENCE [LARGE SCALE GENOMIC DNA]</scope>
    <source>
        <strain evidence="8 9">LHW51113</strain>
    </source>
</reference>
<dbReference type="EMBL" id="RKLO01000001">
    <property type="protein sequence ID" value="RVW05110.1"/>
    <property type="molecule type" value="Genomic_DNA"/>
</dbReference>
<accession>A0A3S3AI17</accession>
<keyword evidence="9" id="KW-1185">Reference proteome</keyword>